<dbReference type="CDD" id="cd06782">
    <property type="entry name" value="cpPDZ_CPP-like"/>
    <property type="match status" value="1"/>
</dbReference>
<keyword evidence="6" id="KW-1133">Transmembrane helix</keyword>
<keyword evidence="3 5" id="KW-0378">Hydrolase</keyword>
<comment type="caution">
    <text evidence="8">The sequence shown here is derived from an EMBL/GenBank/DDBJ whole genome shotgun (WGS) entry which is preliminary data.</text>
</comment>
<dbReference type="InterPro" id="IPR005151">
    <property type="entry name" value="Tail-specific_protease"/>
</dbReference>
<evidence type="ECO:0000256" key="2">
    <source>
        <dbReference type="ARBA" id="ARBA00022670"/>
    </source>
</evidence>
<dbReference type="NCBIfam" id="TIGR00225">
    <property type="entry name" value="prc"/>
    <property type="match status" value="1"/>
</dbReference>
<dbReference type="PROSITE" id="PS50106">
    <property type="entry name" value="PDZ"/>
    <property type="match status" value="1"/>
</dbReference>
<dbReference type="PANTHER" id="PTHR32060:SF30">
    <property type="entry name" value="CARBOXY-TERMINAL PROCESSING PROTEASE CTPA"/>
    <property type="match status" value="1"/>
</dbReference>
<accession>A0A1F7X910</accession>
<dbReference type="InterPro" id="IPR004447">
    <property type="entry name" value="Peptidase_S41A"/>
</dbReference>
<dbReference type="Gene3D" id="2.30.42.10">
    <property type="match status" value="1"/>
</dbReference>
<reference evidence="8 9" key="1">
    <citation type="journal article" date="2016" name="Nat. Commun.">
        <title>Thousands of microbial genomes shed light on interconnected biogeochemical processes in an aquifer system.</title>
        <authorList>
            <person name="Anantharaman K."/>
            <person name="Brown C.T."/>
            <person name="Hug L.A."/>
            <person name="Sharon I."/>
            <person name="Castelle C.J."/>
            <person name="Probst A.J."/>
            <person name="Thomas B.C."/>
            <person name="Singh A."/>
            <person name="Wilkins M.J."/>
            <person name="Karaoz U."/>
            <person name="Brodie E.L."/>
            <person name="Williams K.H."/>
            <person name="Hubbard S.S."/>
            <person name="Banfield J.F."/>
        </authorList>
    </citation>
    <scope>NUCLEOTIDE SEQUENCE [LARGE SCALE GENOMIC DNA]</scope>
</reference>
<evidence type="ECO:0000256" key="6">
    <source>
        <dbReference type="SAM" id="Phobius"/>
    </source>
</evidence>
<evidence type="ECO:0000256" key="1">
    <source>
        <dbReference type="ARBA" id="ARBA00009179"/>
    </source>
</evidence>
<dbReference type="Pfam" id="PF03572">
    <property type="entry name" value="Peptidase_S41"/>
    <property type="match status" value="1"/>
</dbReference>
<feature type="transmembrane region" description="Helical" evidence="6">
    <location>
        <begin position="12"/>
        <end position="35"/>
    </location>
</feature>
<evidence type="ECO:0000256" key="5">
    <source>
        <dbReference type="RuleBase" id="RU004404"/>
    </source>
</evidence>
<evidence type="ECO:0000256" key="4">
    <source>
        <dbReference type="ARBA" id="ARBA00022825"/>
    </source>
</evidence>
<protein>
    <recommendedName>
        <fullName evidence="7">PDZ domain-containing protein</fullName>
    </recommendedName>
</protein>
<dbReference type="InterPro" id="IPR001478">
    <property type="entry name" value="PDZ"/>
</dbReference>
<dbReference type="Gene3D" id="3.90.226.10">
    <property type="entry name" value="2-enoyl-CoA Hydratase, Chain A, domain 1"/>
    <property type="match status" value="1"/>
</dbReference>
<proteinExistence type="inferred from homology"/>
<evidence type="ECO:0000256" key="3">
    <source>
        <dbReference type="ARBA" id="ARBA00022801"/>
    </source>
</evidence>
<dbReference type="SUPFAM" id="SSF52096">
    <property type="entry name" value="ClpP/crotonase"/>
    <property type="match status" value="1"/>
</dbReference>
<dbReference type="CDD" id="cd07560">
    <property type="entry name" value="Peptidase_S41_CPP"/>
    <property type="match status" value="1"/>
</dbReference>
<dbReference type="PANTHER" id="PTHR32060">
    <property type="entry name" value="TAIL-SPECIFIC PROTEASE"/>
    <property type="match status" value="1"/>
</dbReference>
<dbReference type="InterPro" id="IPR055210">
    <property type="entry name" value="CtpA/B_N"/>
</dbReference>
<dbReference type="InterPro" id="IPR036034">
    <property type="entry name" value="PDZ_sf"/>
</dbReference>
<dbReference type="GO" id="GO:0006508">
    <property type="term" value="P:proteolysis"/>
    <property type="evidence" value="ECO:0007669"/>
    <property type="project" value="UniProtKB-KW"/>
</dbReference>
<dbReference type="GO" id="GO:0007165">
    <property type="term" value="P:signal transduction"/>
    <property type="evidence" value="ECO:0007669"/>
    <property type="project" value="TreeGrafter"/>
</dbReference>
<keyword evidence="4 5" id="KW-0720">Serine protease</keyword>
<evidence type="ECO:0000313" key="8">
    <source>
        <dbReference type="EMBL" id="OGM11522.1"/>
    </source>
</evidence>
<keyword evidence="2 5" id="KW-0645">Protease</keyword>
<sequence length="418" mass="46167">MQIKFKIPKVSLILLRRTFLLIIIVCGIFSFGYVLGAKGYRINKNYPNVIIQRENPSDKKDLNFSLFWKVWDTLQTSYFDKNKLIPAEMVYGAIKGMVASIGDPYTVFLAPSENKVVQEDLQGSFEGIGIQIGFKGTQLAVIAPLPESPAEKAEIRAGDFIVGIKDERKGINMGTSGITLPEAVQVIRGQAGTEVTLSLLREGSEEVFEKTITRESIEVPSVTLKFVGEKEDIAHIKVLKFVAETSKEWDDAVIEILKKPEIDEIIVDVRNDPGGYLQSSVDLASDFLEIGQTVVSEEHTNGSKDEFKVEKIGRLKNKNAVVLVNKGSASASEILAGALKDLKKYKIIGETTFGKGTIQEPQQIDNGAGLHITVARWLTPSGYWVDGKGIVPDIEVKDNPDTNEDEQLQEAINYFEGN</sequence>
<keyword evidence="6" id="KW-0472">Membrane</keyword>
<dbReference type="EMBL" id="MGFS01000016">
    <property type="protein sequence ID" value="OGM11522.1"/>
    <property type="molecule type" value="Genomic_DNA"/>
</dbReference>
<dbReference type="GO" id="GO:0004175">
    <property type="term" value="F:endopeptidase activity"/>
    <property type="evidence" value="ECO:0007669"/>
    <property type="project" value="TreeGrafter"/>
</dbReference>
<dbReference type="Pfam" id="PF17820">
    <property type="entry name" value="PDZ_6"/>
    <property type="match status" value="1"/>
</dbReference>
<dbReference type="Gene3D" id="3.30.750.44">
    <property type="match status" value="1"/>
</dbReference>
<dbReference type="GO" id="GO:0008236">
    <property type="term" value="F:serine-type peptidase activity"/>
    <property type="evidence" value="ECO:0007669"/>
    <property type="project" value="UniProtKB-KW"/>
</dbReference>
<feature type="domain" description="PDZ" evidence="7">
    <location>
        <begin position="114"/>
        <end position="188"/>
    </location>
</feature>
<evidence type="ECO:0000259" key="7">
    <source>
        <dbReference type="PROSITE" id="PS50106"/>
    </source>
</evidence>
<keyword evidence="6" id="KW-0812">Transmembrane</keyword>
<dbReference type="Proteomes" id="UP000177053">
    <property type="component" value="Unassembled WGS sequence"/>
</dbReference>
<gene>
    <name evidence="8" type="ORF">A2Z22_00540</name>
</gene>
<dbReference type="InterPro" id="IPR041489">
    <property type="entry name" value="PDZ_6"/>
</dbReference>
<dbReference type="SMART" id="SM00245">
    <property type="entry name" value="TSPc"/>
    <property type="match status" value="1"/>
</dbReference>
<dbReference type="InterPro" id="IPR029045">
    <property type="entry name" value="ClpP/crotonase-like_dom_sf"/>
</dbReference>
<organism evidence="8 9">
    <name type="scientific">Candidatus Woesebacteria bacterium RBG_16_34_12</name>
    <dbReference type="NCBI Taxonomy" id="1802480"/>
    <lineage>
        <taxon>Bacteria</taxon>
        <taxon>Candidatus Woeseibacteriota</taxon>
    </lineage>
</organism>
<comment type="similarity">
    <text evidence="1 5">Belongs to the peptidase S41A family.</text>
</comment>
<dbReference type="SMART" id="SM00228">
    <property type="entry name" value="PDZ"/>
    <property type="match status" value="1"/>
</dbReference>
<evidence type="ECO:0000313" key="9">
    <source>
        <dbReference type="Proteomes" id="UP000177053"/>
    </source>
</evidence>
<dbReference type="AlphaFoldDB" id="A0A1F7X910"/>
<dbReference type="GO" id="GO:0030288">
    <property type="term" value="C:outer membrane-bounded periplasmic space"/>
    <property type="evidence" value="ECO:0007669"/>
    <property type="project" value="TreeGrafter"/>
</dbReference>
<dbReference type="Pfam" id="PF22694">
    <property type="entry name" value="CtpB_N-like"/>
    <property type="match status" value="1"/>
</dbReference>
<name>A0A1F7X910_9BACT</name>
<dbReference type="SUPFAM" id="SSF50156">
    <property type="entry name" value="PDZ domain-like"/>
    <property type="match status" value="1"/>
</dbReference>